<keyword evidence="1" id="KW-0812">Transmembrane</keyword>
<dbReference type="Proteomes" id="UP000179360">
    <property type="component" value="Unassembled WGS sequence"/>
</dbReference>
<evidence type="ECO:0000313" key="3">
    <source>
        <dbReference type="Proteomes" id="UP000179360"/>
    </source>
</evidence>
<sequence length="127" mass="13959">MLAVAHLGGMVLVGIVPLAWGMRATLWAMLGLSLYRSVRRHGLRRGPGAIREFELDPDGICSVRLAGSEAWRECRCTGVFIHPRCVLATAALADRRWPLALVIVADAVEADFFRRLRARLRQPAAAA</sequence>
<keyword evidence="1" id="KW-0472">Membrane</keyword>
<name>A0A1F6TPY1_9PROT</name>
<keyword evidence="1" id="KW-1133">Transmembrane helix</keyword>
<accession>A0A1F6TPY1</accession>
<reference evidence="2 3" key="1">
    <citation type="journal article" date="2016" name="Nat. Commun.">
        <title>Thousands of microbial genomes shed light on interconnected biogeochemical processes in an aquifer system.</title>
        <authorList>
            <person name="Anantharaman K."/>
            <person name="Brown C.T."/>
            <person name="Hug L.A."/>
            <person name="Sharon I."/>
            <person name="Castelle C.J."/>
            <person name="Probst A.J."/>
            <person name="Thomas B.C."/>
            <person name="Singh A."/>
            <person name="Wilkins M.J."/>
            <person name="Karaoz U."/>
            <person name="Brodie E.L."/>
            <person name="Williams K.H."/>
            <person name="Hubbard S.S."/>
            <person name="Banfield J.F."/>
        </authorList>
    </citation>
    <scope>NUCLEOTIDE SEQUENCE [LARGE SCALE GENOMIC DNA]</scope>
</reference>
<evidence type="ECO:0008006" key="4">
    <source>
        <dbReference type="Google" id="ProtNLM"/>
    </source>
</evidence>
<protein>
    <recommendedName>
        <fullName evidence="4">Toxin CptA</fullName>
    </recommendedName>
</protein>
<evidence type="ECO:0000256" key="1">
    <source>
        <dbReference type="SAM" id="Phobius"/>
    </source>
</evidence>
<feature type="transmembrane region" description="Helical" evidence="1">
    <location>
        <begin position="12"/>
        <end position="35"/>
    </location>
</feature>
<comment type="caution">
    <text evidence="2">The sequence shown here is derived from an EMBL/GenBank/DDBJ whole genome shotgun (WGS) entry which is preliminary data.</text>
</comment>
<evidence type="ECO:0000313" key="2">
    <source>
        <dbReference type="EMBL" id="OGI47109.1"/>
    </source>
</evidence>
<organism evidence="2 3">
    <name type="scientific">Candidatus Muproteobacteria bacterium RIFCSPHIGHO2_01_FULL_65_16</name>
    <dbReference type="NCBI Taxonomy" id="1817764"/>
    <lineage>
        <taxon>Bacteria</taxon>
        <taxon>Pseudomonadati</taxon>
        <taxon>Pseudomonadota</taxon>
        <taxon>Candidatus Muproteobacteria</taxon>
    </lineage>
</organism>
<dbReference type="AlphaFoldDB" id="A0A1F6TPY1"/>
<proteinExistence type="predicted"/>
<dbReference type="STRING" id="1817764.A2637_05540"/>
<gene>
    <name evidence="2" type="ORF">A2637_05540</name>
</gene>
<dbReference type="EMBL" id="MFSY01000028">
    <property type="protein sequence ID" value="OGI47109.1"/>
    <property type="molecule type" value="Genomic_DNA"/>
</dbReference>